<evidence type="ECO:0000313" key="4">
    <source>
        <dbReference type="EMBL" id="ATG73002.1"/>
    </source>
</evidence>
<dbReference type="GO" id="GO:0051287">
    <property type="term" value="F:NAD binding"/>
    <property type="evidence" value="ECO:0007669"/>
    <property type="project" value="InterPro"/>
</dbReference>
<dbReference type="Gene3D" id="3.40.50.720">
    <property type="entry name" value="NAD(P)-binding Rossmann-like Domain"/>
    <property type="match status" value="2"/>
</dbReference>
<reference evidence="5" key="1">
    <citation type="submission" date="2015-09" db="EMBL/GenBank/DDBJ databases">
        <authorList>
            <person name="Shao Z."/>
            <person name="Wang L."/>
        </authorList>
    </citation>
    <scope>NUCLEOTIDE SEQUENCE [LARGE SCALE GENOMIC DNA]</scope>
    <source>
        <strain evidence="5">F13-1</strain>
    </source>
</reference>
<keyword evidence="5" id="KW-1185">Reference proteome</keyword>
<evidence type="ECO:0000259" key="3">
    <source>
        <dbReference type="Pfam" id="PF02826"/>
    </source>
</evidence>
<dbReference type="SUPFAM" id="SSF52283">
    <property type="entry name" value="Formate/glycerate dehydrogenase catalytic domain-like"/>
    <property type="match status" value="1"/>
</dbReference>
<dbReference type="Pfam" id="PF02826">
    <property type="entry name" value="2-Hacid_dh_C"/>
    <property type="match status" value="1"/>
</dbReference>
<organism evidence="4 5">
    <name type="scientific">Zobellella denitrificans</name>
    <dbReference type="NCBI Taxonomy" id="347534"/>
    <lineage>
        <taxon>Bacteria</taxon>
        <taxon>Pseudomonadati</taxon>
        <taxon>Pseudomonadota</taxon>
        <taxon>Gammaproteobacteria</taxon>
        <taxon>Aeromonadales</taxon>
        <taxon>Aeromonadaceae</taxon>
        <taxon>Zobellella</taxon>
    </lineage>
</organism>
<evidence type="ECO:0000313" key="5">
    <source>
        <dbReference type="Proteomes" id="UP000217763"/>
    </source>
</evidence>
<name>A0A291HLN2_9GAMM</name>
<dbReference type="InterPro" id="IPR006140">
    <property type="entry name" value="D-isomer_DH_NAD-bd"/>
</dbReference>
<keyword evidence="1" id="KW-0560">Oxidoreductase</keyword>
<dbReference type="GO" id="GO:0016491">
    <property type="term" value="F:oxidoreductase activity"/>
    <property type="evidence" value="ECO:0007669"/>
    <property type="project" value="UniProtKB-KW"/>
</dbReference>
<dbReference type="Proteomes" id="UP000217763">
    <property type="component" value="Chromosome"/>
</dbReference>
<dbReference type="EMBL" id="CP012621">
    <property type="protein sequence ID" value="ATG73002.1"/>
    <property type="molecule type" value="Genomic_DNA"/>
</dbReference>
<dbReference type="InterPro" id="IPR036291">
    <property type="entry name" value="NAD(P)-bd_dom_sf"/>
</dbReference>
<evidence type="ECO:0000256" key="2">
    <source>
        <dbReference type="ARBA" id="ARBA00023027"/>
    </source>
</evidence>
<gene>
    <name evidence="4" type="ORF">AN401_03305</name>
</gene>
<feature type="domain" description="D-isomer specific 2-hydroxyacid dehydrogenase NAD-binding" evidence="3">
    <location>
        <begin position="107"/>
        <end position="279"/>
    </location>
</feature>
<dbReference type="SUPFAM" id="SSF51735">
    <property type="entry name" value="NAD(P)-binding Rossmann-fold domains"/>
    <property type="match status" value="1"/>
</dbReference>
<accession>A0A291HLN2</accession>
<dbReference type="PANTHER" id="PTHR43333">
    <property type="entry name" value="2-HACID_DH_C DOMAIN-CONTAINING PROTEIN"/>
    <property type="match status" value="1"/>
</dbReference>
<protein>
    <submittedName>
        <fullName evidence="4">2-hydroxyacid dehydrogenase</fullName>
    </submittedName>
</protein>
<dbReference type="CDD" id="cd05300">
    <property type="entry name" value="2-Hacid_dh_1"/>
    <property type="match status" value="1"/>
</dbReference>
<dbReference type="FunFam" id="3.40.50.720:FF:000363">
    <property type="entry name" value="D-isomer specific 2-hydroxyacid dehydrogenase"/>
    <property type="match status" value="1"/>
</dbReference>
<dbReference type="RefSeq" id="WP_096778539.1">
    <property type="nucleotide sequence ID" value="NZ_CP012621.1"/>
</dbReference>
<dbReference type="PANTHER" id="PTHR43333:SF1">
    <property type="entry name" value="D-ISOMER SPECIFIC 2-HYDROXYACID DEHYDROGENASE NAD-BINDING DOMAIN-CONTAINING PROTEIN"/>
    <property type="match status" value="1"/>
</dbReference>
<evidence type="ECO:0000256" key="1">
    <source>
        <dbReference type="ARBA" id="ARBA00023002"/>
    </source>
</evidence>
<proteinExistence type="predicted"/>
<dbReference type="AlphaFoldDB" id="A0A291HLN2"/>
<dbReference type="KEGG" id="zdf:AN401_03305"/>
<keyword evidence="2" id="KW-0520">NAD</keyword>
<sequence>MANHTLLLLSQDNAEYNALLKGAYLPGLTILAPREEADIQAALARADILLGEPARIRPRLKEARALKWVQSTYAGVDVLLSPGTRQDYLLTNIRGIFGPLISEYVFGHLLSITRHLRHYREQQRQHNWQPAPYQSLNGKTMLILGTGSIGQHIAATARHFGMEVLGVSRAGREAPGFDRTYQVQALNKVLPKADVVVSVLPSTPETRGLFDAGRLKQIRPGAIFFNVGRGDAVDETALVQALRSGHIGAAVLDVFATEPLPADSPLWDLPNVVITPHNAGYSFPDQIVTRFSRNYLKYIEGKPMEGVVNFDLGY</sequence>